<protein>
    <submittedName>
        <fullName evidence="1">Uncharacterized protein</fullName>
    </submittedName>
</protein>
<evidence type="ECO:0000313" key="2">
    <source>
        <dbReference type="Proteomes" id="UP000075243"/>
    </source>
</evidence>
<proteinExistence type="predicted"/>
<reference evidence="1" key="1">
    <citation type="journal article" date="2012" name="Nat. Biotechnol.">
        <title>Draft genome sequence of pigeonpea (Cajanus cajan), an orphan legume crop of resource-poor farmers.</title>
        <authorList>
            <person name="Varshney R.K."/>
            <person name="Chen W."/>
            <person name="Li Y."/>
            <person name="Bharti A.K."/>
            <person name="Saxena R.K."/>
            <person name="Schlueter J.A."/>
            <person name="Donoghue M.T."/>
            <person name="Azam S."/>
            <person name="Fan G."/>
            <person name="Whaley A.M."/>
            <person name="Farmer A.D."/>
            <person name="Sheridan J."/>
            <person name="Iwata A."/>
            <person name="Tuteja R."/>
            <person name="Penmetsa R.V."/>
            <person name="Wu W."/>
            <person name="Upadhyaya H.D."/>
            <person name="Yang S.P."/>
            <person name="Shah T."/>
            <person name="Saxena K.B."/>
            <person name="Michael T."/>
            <person name="McCombie W.R."/>
            <person name="Yang B."/>
            <person name="Zhang G."/>
            <person name="Yang H."/>
            <person name="Wang J."/>
            <person name="Spillane C."/>
            <person name="Cook D.R."/>
            <person name="May G.D."/>
            <person name="Xu X."/>
            <person name="Jackson S.A."/>
        </authorList>
    </citation>
    <scope>NUCLEOTIDE SEQUENCE [LARGE SCALE GENOMIC DNA]</scope>
</reference>
<dbReference type="Gramene" id="C.cajan_30783.t">
    <property type="protein sequence ID" value="C.cajan_30783.t.cds1"/>
    <property type="gene ID" value="C.cajan_30783"/>
</dbReference>
<dbReference type="AlphaFoldDB" id="A0A151RV70"/>
<organism evidence="1 2">
    <name type="scientific">Cajanus cajan</name>
    <name type="common">Pigeon pea</name>
    <name type="synonym">Cajanus indicus</name>
    <dbReference type="NCBI Taxonomy" id="3821"/>
    <lineage>
        <taxon>Eukaryota</taxon>
        <taxon>Viridiplantae</taxon>
        <taxon>Streptophyta</taxon>
        <taxon>Embryophyta</taxon>
        <taxon>Tracheophyta</taxon>
        <taxon>Spermatophyta</taxon>
        <taxon>Magnoliopsida</taxon>
        <taxon>eudicotyledons</taxon>
        <taxon>Gunneridae</taxon>
        <taxon>Pentapetalae</taxon>
        <taxon>rosids</taxon>
        <taxon>fabids</taxon>
        <taxon>Fabales</taxon>
        <taxon>Fabaceae</taxon>
        <taxon>Papilionoideae</taxon>
        <taxon>50 kb inversion clade</taxon>
        <taxon>NPAAA clade</taxon>
        <taxon>indigoferoid/millettioid clade</taxon>
        <taxon>Phaseoleae</taxon>
        <taxon>Cajanus</taxon>
    </lineage>
</organism>
<evidence type="ECO:0000313" key="1">
    <source>
        <dbReference type="EMBL" id="KYP46429.1"/>
    </source>
</evidence>
<gene>
    <name evidence="1" type="ORF">KK1_032005</name>
</gene>
<dbReference type="EMBL" id="KQ483559">
    <property type="protein sequence ID" value="KYP46429.1"/>
    <property type="molecule type" value="Genomic_DNA"/>
</dbReference>
<name>A0A151RV70_CAJCA</name>
<keyword evidence="2" id="KW-1185">Reference proteome</keyword>
<sequence length="66" mass="7856">VNITLLGKLIWELLGPPHKPWVQVLWDKYLRGHSELARVEHEQSYVWTNILKTLHFLRMTLLLVLV</sequence>
<accession>A0A151RV70</accession>
<feature type="non-terminal residue" evidence="1">
    <location>
        <position position="1"/>
    </location>
</feature>
<dbReference type="Proteomes" id="UP000075243">
    <property type="component" value="Unassembled WGS sequence"/>
</dbReference>